<evidence type="ECO:0000313" key="3">
    <source>
        <dbReference type="Proteomes" id="UP000001968"/>
    </source>
</evidence>
<dbReference type="SUPFAM" id="SSF109604">
    <property type="entry name" value="HD-domain/PDEase-like"/>
    <property type="match status" value="1"/>
</dbReference>
<gene>
    <name evidence="2" type="ordered locus">Swol_1504</name>
</gene>
<sequence>MKRVFMEELETGMVIARTIIGADGRALLTENTRLNETYIQRLQQLGISSVYIKDGLADIEIPEVISAQVLTAVSSNVNSMFKTFTSRKTLDINQLRKMISLLLEDIVTNRNVIIHLEDIRAYDDYLLFHSINVAVLSMMTGLSMEYPEAKLVDLGLGALLHDLGMIMIDSAIFKSAREKELTAEEREEIQKHAEIGFNILRTYREVPTKVAHIAYQHHERFDGSGYPRKLDKKQILEYASIVAVADVFDAIVSDRPFRRGYSSTDAMLIIRRLVNTYFDSEVVEAFATNIAMYPIGCLVSLNSGHIAVVTSVSKINSLSPVVYVTLDHDLNFIEKPFQLNLQEIKGFKIQRRLSYEETEVVRAKIAGQKIECQNKSPKINNEKSYAVL</sequence>
<protein>
    <submittedName>
        <fullName evidence="2">Metal dependent phosphohydrolase</fullName>
    </submittedName>
</protein>
<dbReference type="InterPro" id="IPR037522">
    <property type="entry name" value="HD_GYP_dom"/>
</dbReference>
<dbReference type="Gene3D" id="1.10.3210.10">
    <property type="entry name" value="Hypothetical protein af1432"/>
    <property type="match status" value="1"/>
</dbReference>
<dbReference type="CDD" id="cd00077">
    <property type="entry name" value="HDc"/>
    <property type="match status" value="1"/>
</dbReference>
<dbReference type="KEGG" id="swo:Swol_1504"/>
<dbReference type="Proteomes" id="UP000001968">
    <property type="component" value="Chromosome"/>
</dbReference>
<dbReference type="HOGENOM" id="CLU_000445_92_1_9"/>
<organism evidence="2 3">
    <name type="scientific">Syntrophomonas wolfei subsp. wolfei (strain DSM 2245B / Goettingen)</name>
    <dbReference type="NCBI Taxonomy" id="335541"/>
    <lineage>
        <taxon>Bacteria</taxon>
        <taxon>Bacillati</taxon>
        <taxon>Bacillota</taxon>
        <taxon>Clostridia</taxon>
        <taxon>Eubacteriales</taxon>
        <taxon>Syntrophomonadaceae</taxon>
        <taxon>Syntrophomonas</taxon>
    </lineage>
</organism>
<dbReference type="SMART" id="SM00471">
    <property type="entry name" value="HDc"/>
    <property type="match status" value="1"/>
</dbReference>
<proteinExistence type="predicted"/>
<dbReference type="InterPro" id="IPR006675">
    <property type="entry name" value="HDIG_dom"/>
</dbReference>
<dbReference type="EMBL" id="CP000448">
    <property type="protein sequence ID" value="ABI68807.1"/>
    <property type="molecule type" value="Genomic_DNA"/>
</dbReference>
<dbReference type="Pfam" id="PF13487">
    <property type="entry name" value="HD_5"/>
    <property type="match status" value="1"/>
</dbReference>
<dbReference type="OrthoDB" id="9804747at2"/>
<keyword evidence="3" id="KW-1185">Reference proteome</keyword>
<dbReference type="PANTHER" id="PTHR43155:SF2">
    <property type="entry name" value="CYCLIC DI-GMP PHOSPHODIESTERASE PA4108"/>
    <property type="match status" value="1"/>
</dbReference>
<name>Q0AWU7_SYNWW</name>
<accession>Q0AWU7</accession>
<dbReference type="InterPro" id="IPR003607">
    <property type="entry name" value="HD/PDEase_dom"/>
</dbReference>
<dbReference type="RefSeq" id="WP_011640906.1">
    <property type="nucleotide sequence ID" value="NC_008346.1"/>
</dbReference>
<reference evidence="3" key="1">
    <citation type="journal article" date="2010" name="Environ. Microbiol.">
        <title>The genome of Syntrophomonas wolfei: new insights into syntrophic metabolism and biohydrogen production.</title>
        <authorList>
            <person name="Sieber J.R."/>
            <person name="Sims D.R."/>
            <person name="Han C."/>
            <person name="Kim E."/>
            <person name="Lykidis A."/>
            <person name="Lapidus A.L."/>
            <person name="McDonnald E."/>
            <person name="Rohlin L."/>
            <person name="Culley D.E."/>
            <person name="Gunsalus R."/>
            <person name="McInerney M.J."/>
        </authorList>
    </citation>
    <scope>NUCLEOTIDE SEQUENCE [LARGE SCALE GENOMIC DNA]</scope>
    <source>
        <strain evidence="3">DSM 2245B / Goettingen</strain>
    </source>
</reference>
<dbReference type="eggNOG" id="COG2206">
    <property type="taxonomic scope" value="Bacteria"/>
</dbReference>
<dbReference type="PROSITE" id="PS51832">
    <property type="entry name" value="HD_GYP"/>
    <property type="match status" value="1"/>
</dbReference>
<evidence type="ECO:0000313" key="2">
    <source>
        <dbReference type="EMBL" id="ABI68807.1"/>
    </source>
</evidence>
<dbReference type="PANTHER" id="PTHR43155">
    <property type="entry name" value="CYCLIC DI-GMP PHOSPHODIESTERASE PA4108-RELATED"/>
    <property type="match status" value="1"/>
</dbReference>
<dbReference type="STRING" id="335541.Swol_1504"/>
<evidence type="ECO:0000259" key="1">
    <source>
        <dbReference type="PROSITE" id="PS51832"/>
    </source>
</evidence>
<feature type="domain" description="HD-GYP" evidence="1">
    <location>
        <begin position="90"/>
        <end position="302"/>
    </location>
</feature>
<dbReference type="GO" id="GO:0016787">
    <property type="term" value="F:hydrolase activity"/>
    <property type="evidence" value="ECO:0007669"/>
    <property type="project" value="UniProtKB-KW"/>
</dbReference>
<keyword evidence="2" id="KW-0378">Hydrolase</keyword>
<dbReference type="NCBIfam" id="TIGR00277">
    <property type="entry name" value="HDIG"/>
    <property type="match status" value="1"/>
</dbReference>
<dbReference type="AlphaFoldDB" id="Q0AWU7"/>